<dbReference type="KEGG" id="bsen:DP114_19015"/>
<evidence type="ECO:0000313" key="2">
    <source>
        <dbReference type="EMBL" id="QDL09708.1"/>
    </source>
</evidence>
<accession>A0A856MG70</accession>
<organism evidence="2 3">
    <name type="scientific">Brasilonema sennae CENA114</name>
    <dbReference type="NCBI Taxonomy" id="415709"/>
    <lineage>
        <taxon>Bacteria</taxon>
        <taxon>Bacillati</taxon>
        <taxon>Cyanobacteriota</taxon>
        <taxon>Cyanophyceae</taxon>
        <taxon>Nostocales</taxon>
        <taxon>Scytonemataceae</taxon>
        <taxon>Brasilonema</taxon>
        <taxon>Bromeliae group (in: Brasilonema)</taxon>
    </lineage>
</organism>
<protein>
    <submittedName>
        <fullName evidence="2">Uncharacterized protein</fullName>
    </submittedName>
</protein>
<feature type="transmembrane region" description="Helical" evidence="1">
    <location>
        <begin position="41"/>
        <end position="61"/>
    </location>
</feature>
<evidence type="ECO:0000313" key="3">
    <source>
        <dbReference type="Proteomes" id="UP000503129"/>
    </source>
</evidence>
<keyword evidence="1" id="KW-0812">Transmembrane</keyword>
<proteinExistence type="predicted"/>
<dbReference type="Proteomes" id="UP000503129">
    <property type="component" value="Chromosome"/>
</dbReference>
<keyword evidence="1" id="KW-0472">Membrane</keyword>
<gene>
    <name evidence="2" type="ORF">DP114_19015</name>
</gene>
<keyword evidence="1" id="KW-1133">Transmembrane helix</keyword>
<evidence type="ECO:0000256" key="1">
    <source>
        <dbReference type="SAM" id="Phobius"/>
    </source>
</evidence>
<reference evidence="2 3" key="1">
    <citation type="submission" date="2018-06" db="EMBL/GenBank/DDBJ databases">
        <title>Comparative genomics of Brasilonema spp. strains.</title>
        <authorList>
            <person name="Alvarenga D.O."/>
            <person name="Fiore M.F."/>
            <person name="Varani A.M."/>
        </authorList>
    </citation>
    <scope>NUCLEOTIDE SEQUENCE [LARGE SCALE GENOMIC DNA]</scope>
    <source>
        <strain evidence="2 3">CENA114</strain>
    </source>
</reference>
<sequence>MAKITIFDLNPTTCQILSESETFLNELSEAESASVMGGNPFSIFANTLLKAFAAYLIYLIVTDSKLKR</sequence>
<dbReference type="AlphaFoldDB" id="A0A856MG70"/>
<name>A0A856MG70_9CYAN</name>
<dbReference type="EMBL" id="CP030118">
    <property type="protein sequence ID" value="QDL09708.1"/>
    <property type="molecule type" value="Genomic_DNA"/>
</dbReference>
<dbReference type="RefSeq" id="WP_169264007.1">
    <property type="nucleotide sequence ID" value="NZ_CAWOXK010000001.1"/>
</dbReference>
<keyword evidence="3" id="KW-1185">Reference proteome</keyword>